<accession>A0A3B1E382</accession>
<dbReference type="EMBL" id="UOGL01000395">
    <property type="protein sequence ID" value="VAX40035.1"/>
    <property type="molecule type" value="Genomic_DNA"/>
</dbReference>
<proteinExistence type="predicted"/>
<evidence type="ECO:0000313" key="1">
    <source>
        <dbReference type="EMBL" id="VAX40035.1"/>
    </source>
</evidence>
<protein>
    <submittedName>
        <fullName evidence="1">Uncharacterized protein</fullName>
    </submittedName>
</protein>
<gene>
    <name evidence="1" type="ORF">MNBD_PLANCTO02-3225</name>
</gene>
<dbReference type="AlphaFoldDB" id="A0A3B1E382"/>
<name>A0A3B1E382_9ZZZZ</name>
<reference evidence="1" key="1">
    <citation type="submission" date="2018-06" db="EMBL/GenBank/DDBJ databases">
        <authorList>
            <person name="Zhirakovskaya E."/>
        </authorList>
    </citation>
    <scope>NUCLEOTIDE SEQUENCE</scope>
</reference>
<sequence length="32" mass="3713">MEAYLAMTGVLLPLCAWAYAMKTKPLREQWLI</sequence>
<organism evidence="1">
    <name type="scientific">hydrothermal vent metagenome</name>
    <dbReference type="NCBI Taxonomy" id="652676"/>
    <lineage>
        <taxon>unclassified sequences</taxon>
        <taxon>metagenomes</taxon>
        <taxon>ecological metagenomes</taxon>
    </lineage>
</organism>
<feature type="non-terminal residue" evidence="1">
    <location>
        <position position="32"/>
    </location>
</feature>